<gene>
    <name evidence="5" type="ORF">U1T56_16150</name>
</gene>
<dbReference type="InterPro" id="IPR000432">
    <property type="entry name" value="DNA_mismatch_repair_MutS_C"/>
</dbReference>
<dbReference type="SUPFAM" id="SSF52540">
    <property type="entry name" value="P-loop containing nucleoside triphosphate hydrolases"/>
    <property type="match status" value="1"/>
</dbReference>
<keyword evidence="3" id="KW-0238">DNA-binding</keyword>
<evidence type="ECO:0000313" key="5">
    <source>
        <dbReference type="EMBL" id="MEK0084687.1"/>
    </source>
</evidence>
<keyword evidence="2" id="KW-0067">ATP-binding</keyword>
<name>A0ABU8XU13_9PROT</name>
<evidence type="ECO:0000256" key="2">
    <source>
        <dbReference type="ARBA" id="ARBA00022840"/>
    </source>
</evidence>
<evidence type="ECO:0000313" key="6">
    <source>
        <dbReference type="Proteomes" id="UP001375743"/>
    </source>
</evidence>
<feature type="domain" description="DNA mismatch repair proteins mutS family" evidence="4">
    <location>
        <begin position="323"/>
        <end position="508"/>
    </location>
</feature>
<dbReference type="PANTHER" id="PTHR11361">
    <property type="entry name" value="DNA MISMATCH REPAIR PROTEIN MUTS FAMILY MEMBER"/>
    <property type="match status" value="1"/>
</dbReference>
<sequence>MKVFLMHEDRDFDLKAAPPWNEADLTQDLELGTLLDAMAQGDPFLREVAKKAVLSGLTDPTAILYRQAVLRDCLSNRGPIRAIYRLAVEAIAAERKQHLGVFSAHPDAILQRSVTVVRIFVKTLKAIRDIADEHAPSFGSEGFRRLVATLDADMDDRYFATVQECLRVLRFRRGVLVSARLGKGNLGIDYVLRKPHEPKESWLARLFADGPPTYTFHLHPRDEAGARALSELRQRGINLVANALAQSADHILSFLEALRSELAFYIGCINLDEQLALLRQPTCFPIPLPADERRHTCQKLYDVCLALRTQRPVVGNELHADGKGLVVITGANQGGKSTFLRSIGLAQVMMQCGMFVAAEAFSANVASCVVTHYKREEDRSMRSGKLDEELARMSAIVDRLSPNALLLLNESFAATNEREGSEIARQIVLALAEHGIKIIFVTHLYAFAHALHEAGLAGAMFLRAERRADGGRSFKIWEGEPQRTSHGEDLYRRIFDVRAVEPPEIGSRERSLEPAA</sequence>
<dbReference type="EMBL" id="JBBLZC010000017">
    <property type="protein sequence ID" value="MEK0084687.1"/>
    <property type="molecule type" value="Genomic_DNA"/>
</dbReference>
<dbReference type="SMART" id="SM00534">
    <property type="entry name" value="MUTSac"/>
    <property type="match status" value="1"/>
</dbReference>
<proteinExistence type="predicted"/>
<dbReference type="PANTHER" id="PTHR11361:SF34">
    <property type="entry name" value="DNA MISMATCH REPAIR PROTEIN MSH1, MITOCHONDRIAL"/>
    <property type="match status" value="1"/>
</dbReference>
<dbReference type="InterPro" id="IPR045076">
    <property type="entry name" value="MutS"/>
</dbReference>
<keyword evidence="6" id="KW-1185">Reference proteome</keyword>
<protein>
    <recommendedName>
        <fullName evidence="4">DNA mismatch repair proteins mutS family domain-containing protein</fullName>
    </recommendedName>
</protein>
<keyword evidence="1" id="KW-0547">Nucleotide-binding</keyword>
<dbReference type="RefSeq" id="WP_418160538.1">
    <property type="nucleotide sequence ID" value="NZ_JBBLZC010000017.1"/>
</dbReference>
<dbReference type="Gene3D" id="3.40.50.300">
    <property type="entry name" value="P-loop containing nucleotide triphosphate hydrolases"/>
    <property type="match status" value="1"/>
</dbReference>
<comment type="caution">
    <text evidence="5">The sequence shown here is derived from an EMBL/GenBank/DDBJ whole genome shotgun (WGS) entry which is preliminary data.</text>
</comment>
<dbReference type="Pfam" id="PF00488">
    <property type="entry name" value="MutS_V"/>
    <property type="match status" value="1"/>
</dbReference>
<dbReference type="Proteomes" id="UP001375743">
    <property type="component" value="Unassembled WGS sequence"/>
</dbReference>
<organism evidence="5 6">
    <name type="scientific">Benzoatithermus flavus</name>
    <dbReference type="NCBI Taxonomy" id="3108223"/>
    <lineage>
        <taxon>Bacteria</taxon>
        <taxon>Pseudomonadati</taxon>
        <taxon>Pseudomonadota</taxon>
        <taxon>Alphaproteobacteria</taxon>
        <taxon>Geminicoccales</taxon>
        <taxon>Geminicoccaceae</taxon>
        <taxon>Benzoatithermus</taxon>
    </lineage>
</organism>
<evidence type="ECO:0000256" key="3">
    <source>
        <dbReference type="ARBA" id="ARBA00023125"/>
    </source>
</evidence>
<evidence type="ECO:0000259" key="4">
    <source>
        <dbReference type="SMART" id="SM00534"/>
    </source>
</evidence>
<dbReference type="InterPro" id="IPR027417">
    <property type="entry name" value="P-loop_NTPase"/>
</dbReference>
<evidence type="ECO:0000256" key="1">
    <source>
        <dbReference type="ARBA" id="ARBA00022741"/>
    </source>
</evidence>
<accession>A0ABU8XU13</accession>
<reference evidence="5 6" key="1">
    <citation type="submission" date="2024-01" db="EMBL/GenBank/DDBJ databases">
        <title>Multi-omics insights into the function and evolution of sodium benzoate biodegradation pathways in Benzoatithermus flavus gen. nov., sp. nov. from hot spring.</title>
        <authorList>
            <person name="Hu C.-J."/>
            <person name="Li W.-J."/>
        </authorList>
    </citation>
    <scope>NUCLEOTIDE SEQUENCE [LARGE SCALE GENOMIC DNA]</scope>
    <source>
        <strain evidence="5 6">SYSU G07066</strain>
    </source>
</reference>